<comment type="caution">
    <text evidence="1">The sequence shown here is derived from an EMBL/GenBank/DDBJ whole genome shotgun (WGS) entry which is preliminary data.</text>
</comment>
<organism evidence="1 2">
    <name type="scientific">Pseudoloma neurophilia</name>
    <dbReference type="NCBI Taxonomy" id="146866"/>
    <lineage>
        <taxon>Eukaryota</taxon>
        <taxon>Fungi</taxon>
        <taxon>Fungi incertae sedis</taxon>
        <taxon>Microsporidia</taxon>
        <taxon>Pseudoloma</taxon>
    </lineage>
</organism>
<gene>
    <name evidence="1" type="ORF">M153_424000164</name>
</gene>
<evidence type="ECO:0000313" key="1">
    <source>
        <dbReference type="EMBL" id="KRH94008.1"/>
    </source>
</evidence>
<sequence>MSLNCPTKLNEDGVCIGNVHIEQNTLDLYHALYLFKRKFKTIRSIELKMHFSCLS</sequence>
<accession>A0A0R0LXZ7</accession>
<name>A0A0R0LXZ7_9MICR</name>
<proteinExistence type="predicted"/>
<protein>
    <submittedName>
        <fullName evidence="1">Uncharacterized protein</fullName>
    </submittedName>
</protein>
<reference evidence="1 2" key="1">
    <citation type="submission" date="2015-07" db="EMBL/GenBank/DDBJ databases">
        <title>The genome of Pseudoloma neurophilia, a relevant intracellular parasite of the zebrafish.</title>
        <authorList>
            <person name="Ndikumana S."/>
            <person name="Pelin A."/>
            <person name="Sanders J."/>
            <person name="Corradi N."/>
        </authorList>
    </citation>
    <scope>NUCLEOTIDE SEQUENCE [LARGE SCALE GENOMIC DNA]</scope>
    <source>
        <strain evidence="1 2">MK1</strain>
    </source>
</reference>
<feature type="non-terminal residue" evidence="1">
    <location>
        <position position="55"/>
    </location>
</feature>
<keyword evidence="2" id="KW-1185">Reference proteome</keyword>
<dbReference type="Proteomes" id="UP000051530">
    <property type="component" value="Unassembled WGS sequence"/>
</dbReference>
<evidence type="ECO:0000313" key="2">
    <source>
        <dbReference type="Proteomes" id="UP000051530"/>
    </source>
</evidence>
<dbReference type="VEuPathDB" id="MicrosporidiaDB:M153_424000164"/>
<dbReference type="EMBL" id="LGUB01000155">
    <property type="protein sequence ID" value="KRH94008.1"/>
    <property type="molecule type" value="Genomic_DNA"/>
</dbReference>
<dbReference type="AlphaFoldDB" id="A0A0R0LXZ7"/>